<evidence type="ECO:0000256" key="2">
    <source>
        <dbReference type="ARBA" id="ARBA00003444"/>
    </source>
</evidence>
<evidence type="ECO:0000313" key="12">
    <source>
        <dbReference type="Proteomes" id="UP000490800"/>
    </source>
</evidence>
<dbReference type="PANTHER" id="PTHR42885">
    <property type="entry name" value="HISTIDINOL-PHOSPHATE AMINOTRANSFERASE-RELATED"/>
    <property type="match status" value="1"/>
</dbReference>
<dbReference type="Gene3D" id="3.40.640.10">
    <property type="entry name" value="Type I PLP-dependent aspartate aminotransferase-like (Major domain)"/>
    <property type="match status" value="1"/>
</dbReference>
<dbReference type="InterPro" id="IPR015424">
    <property type="entry name" value="PyrdxlP-dep_Trfase"/>
</dbReference>
<dbReference type="GO" id="GO:0048472">
    <property type="term" value="F:threonine-phosphate decarboxylase activity"/>
    <property type="evidence" value="ECO:0007669"/>
    <property type="project" value="UniProtKB-EC"/>
</dbReference>
<dbReference type="UniPathway" id="UPA00148"/>
<evidence type="ECO:0000256" key="6">
    <source>
        <dbReference type="ARBA" id="ARBA00022898"/>
    </source>
</evidence>
<dbReference type="AlphaFoldDB" id="A0A7X3FFY7"/>
<dbReference type="Pfam" id="PF00155">
    <property type="entry name" value="Aminotran_1_2"/>
    <property type="match status" value="1"/>
</dbReference>
<evidence type="ECO:0000259" key="10">
    <source>
        <dbReference type="Pfam" id="PF00155"/>
    </source>
</evidence>
<reference evidence="11 12" key="1">
    <citation type="journal article" date="2019" name="Microorganisms">
        <title>Paenibacillus lutrae sp. nov., A Chitinolytic Species Isolated from A River Otter in Castril Natural Park, Granada, Spain.</title>
        <authorList>
            <person name="Rodriguez M."/>
            <person name="Reina J.C."/>
            <person name="Bejar V."/>
            <person name="Llamas I."/>
        </authorList>
    </citation>
    <scope>NUCLEOTIDE SEQUENCE [LARGE SCALE GENOMIC DNA]</scope>
    <source>
        <strain evidence="11 12">N10</strain>
    </source>
</reference>
<comment type="caution">
    <text evidence="11">The sequence shown here is derived from an EMBL/GenBank/DDBJ whole genome shotgun (WGS) entry which is preliminary data.</text>
</comment>
<comment type="catalytic activity">
    <reaction evidence="9">
        <text>O-phospho-L-threonine + H(+) = (R)-1-aminopropan-2-yl phosphate + CO2</text>
        <dbReference type="Rhea" id="RHEA:11492"/>
        <dbReference type="ChEBI" id="CHEBI:15378"/>
        <dbReference type="ChEBI" id="CHEBI:16526"/>
        <dbReference type="ChEBI" id="CHEBI:58563"/>
        <dbReference type="ChEBI" id="CHEBI:58675"/>
        <dbReference type="EC" id="4.1.1.81"/>
    </reaction>
</comment>
<dbReference type="PANTHER" id="PTHR42885:SF1">
    <property type="entry name" value="THREONINE-PHOSPHATE DECARBOXYLASE"/>
    <property type="match status" value="1"/>
</dbReference>
<keyword evidence="7 11" id="KW-0456">Lyase</keyword>
<dbReference type="NCBIfam" id="TIGR01140">
    <property type="entry name" value="L_thr_O3P_dcar"/>
    <property type="match status" value="1"/>
</dbReference>
<dbReference type="InterPro" id="IPR004839">
    <property type="entry name" value="Aminotransferase_I/II_large"/>
</dbReference>
<dbReference type="CDD" id="cd00609">
    <property type="entry name" value="AAT_like"/>
    <property type="match status" value="1"/>
</dbReference>
<feature type="domain" description="Aminotransferase class I/classII large" evidence="10">
    <location>
        <begin position="25"/>
        <end position="351"/>
    </location>
</feature>
<comment type="cofactor">
    <cofactor evidence="1">
        <name>pyridoxal 5'-phosphate</name>
        <dbReference type="ChEBI" id="CHEBI:597326"/>
    </cofactor>
</comment>
<organism evidence="11 12">
    <name type="scientific">Paenibacillus lutrae</name>
    <dbReference type="NCBI Taxonomy" id="2078573"/>
    <lineage>
        <taxon>Bacteria</taxon>
        <taxon>Bacillati</taxon>
        <taxon>Bacillota</taxon>
        <taxon>Bacilli</taxon>
        <taxon>Bacillales</taxon>
        <taxon>Paenibacillaceae</taxon>
        <taxon>Paenibacillus</taxon>
    </lineage>
</organism>
<sequence length="359" mass="40060">MLERYGHGGDLLTAEEKFGRSRGEFLDFSSNMNPLGPPEAVENILHNQWRDIVKYPDPAVRELRGKIAVKYGVPMESILVGNGAAELIDLIVRVLKPGVTALARPSFSEYEDAVHKAGGRVHNIPLHARHNFVLQREDVQEAFKQSDALFLGQPNNPTGRILPRALLHEIADTGHPLILDEAFLDFVPQESELTMLRRAAASPHLYVIRSMTKFYAVPGIRLGFVVAHPDVIRQMGQLQVPWSVNFLAQLIGSAVLNDEVFAERTIAWLREENPWLRGKLASLGLTVTPSDINYVLCSLPQESALTARDLQQKMGEHGILIRDASLFEGLTDSYFRVAVKLREDNERLISVLAEVLAPK</sequence>
<dbReference type="PROSITE" id="PS00105">
    <property type="entry name" value="AA_TRANSFER_CLASS_1"/>
    <property type="match status" value="1"/>
</dbReference>
<gene>
    <name evidence="11" type="ORF">EDM21_05405</name>
</gene>
<dbReference type="GO" id="GO:0030170">
    <property type="term" value="F:pyridoxal phosphate binding"/>
    <property type="evidence" value="ECO:0007669"/>
    <property type="project" value="InterPro"/>
</dbReference>
<dbReference type="GO" id="GO:0009236">
    <property type="term" value="P:cobalamin biosynthetic process"/>
    <property type="evidence" value="ECO:0007669"/>
    <property type="project" value="UniProtKB-UniPathway"/>
</dbReference>
<dbReference type="SUPFAM" id="SSF53383">
    <property type="entry name" value="PLP-dependent transferases"/>
    <property type="match status" value="1"/>
</dbReference>
<accession>A0A7X3FFY7</accession>
<evidence type="ECO:0000256" key="3">
    <source>
        <dbReference type="ARBA" id="ARBA00004953"/>
    </source>
</evidence>
<keyword evidence="6" id="KW-0663">Pyridoxal phosphate</keyword>
<evidence type="ECO:0000256" key="9">
    <source>
        <dbReference type="ARBA" id="ARBA00048531"/>
    </source>
</evidence>
<keyword evidence="12" id="KW-1185">Reference proteome</keyword>
<evidence type="ECO:0000256" key="4">
    <source>
        <dbReference type="ARBA" id="ARBA00012285"/>
    </source>
</evidence>
<name>A0A7X3FFY7_9BACL</name>
<dbReference type="InterPro" id="IPR005860">
    <property type="entry name" value="CobD"/>
</dbReference>
<evidence type="ECO:0000256" key="8">
    <source>
        <dbReference type="ARBA" id="ARBA00029996"/>
    </source>
</evidence>
<dbReference type="EMBL" id="RHLK01000002">
    <property type="protein sequence ID" value="MVO98962.1"/>
    <property type="molecule type" value="Genomic_DNA"/>
</dbReference>
<dbReference type="InterPro" id="IPR015422">
    <property type="entry name" value="PyrdxlP-dep_Trfase_small"/>
</dbReference>
<dbReference type="Gene3D" id="3.90.1150.10">
    <property type="entry name" value="Aspartate Aminotransferase, domain 1"/>
    <property type="match status" value="1"/>
</dbReference>
<evidence type="ECO:0000256" key="5">
    <source>
        <dbReference type="ARBA" id="ARBA00022573"/>
    </source>
</evidence>
<dbReference type="OrthoDB" id="9813612at2"/>
<dbReference type="InterPro" id="IPR015421">
    <property type="entry name" value="PyrdxlP-dep_Trfase_major"/>
</dbReference>
<evidence type="ECO:0000313" key="11">
    <source>
        <dbReference type="EMBL" id="MVO98962.1"/>
    </source>
</evidence>
<dbReference type="Proteomes" id="UP000490800">
    <property type="component" value="Unassembled WGS sequence"/>
</dbReference>
<dbReference type="EC" id="4.1.1.81" evidence="4"/>
<comment type="function">
    <text evidence="2">Decarboxylates L-threonine-O-3-phosphate to yield (R)-1-amino-2-propanol O-2-phosphate, the precursor for the linkage between the nucleotide loop and the corrin ring in cobalamin.</text>
</comment>
<protein>
    <recommendedName>
        <fullName evidence="4">threonine-phosphate decarboxylase</fullName>
        <ecNumber evidence="4">4.1.1.81</ecNumber>
    </recommendedName>
    <alternativeName>
        <fullName evidence="8">L-threonine-O-3-phosphate decarboxylase</fullName>
    </alternativeName>
</protein>
<keyword evidence="5" id="KW-0169">Cobalamin biosynthesis</keyword>
<proteinExistence type="predicted"/>
<dbReference type="InterPro" id="IPR004838">
    <property type="entry name" value="NHTrfase_class1_PyrdxlP-BS"/>
</dbReference>
<comment type="pathway">
    <text evidence="3">Cofactor biosynthesis; adenosylcobalamin biosynthesis.</text>
</comment>
<evidence type="ECO:0000256" key="1">
    <source>
        <dbReference type="ARBA" id="ARBA00001933"/>
    </source>
</evidence>
<evidence type="ECO:0000256" key="7">
    <source>
        <dbReference type="ARBA" id="ARBA00023239"/>
    </source>
</evidence>